<sequence length="135" mass="14634">MLWSALGEKGAGVLLSPRSRLENSRGPKSLLRTSLQRITSSRSANCDDIPRNSSSKVSSAIKSCNTRHIIAQTKTSQNIRQNIAYTKTLAEPRLINDDDDDSGGGGGRRGDGDDAFDKENTEAKKNNGATDEEIR</sequence>
<keyword evidence="3" id="KW-1185">Reference proteome</keyword>
<dbReference type="AlphaFoldDB" id="A0A5B7CKG5"/>
<proteinExistence type="predicted"/>
<evidence type="ECO:0000313" key="2">
    <source>
        <dbReference type="EMBL" id="MPC09850.1"/>
    </source>
</evidence>
<feature type="region of interest" description="Disordered" evidence="1">
    <location>
        <begin position="88"/>
        <end position="135"/>
    </location>
</feature>
<accession>A0A5B7CKG5</accession>
<evidence type="ECO:0000313" key="3">
    <source>
        <dbReference type="Proteomes" id="UP000324222"/>
    </source>
</evidence>
<evidence type="ECO:0000256" key="1">
    <source>
        <dbReference type="SAM" id="MobiDB-lite"/>
    </source>
</evidence>
<feature type="region of interest" description="Disordered" evidence="1">
    <location>
        <begin position="40"/>
        <end position="60"/>
    </location>
</feature>
<feature type="compositionally biased region" description="Basic and acidic residues" evidence="1">
    <location>
        <begin position="108"/>
        <end position="125"/>
    </location>
</feature>
<name>A0A5B7CKG5_PORTR</name>
<reference evidence="2 3" key="1">
    <citation type="submission" date="2019-05" db="EMBL/GenBank/DDBJ databases">
        <title>Another draft genome of Portunus trituberculatus and its Hox gene families provides insights of decapod evolution.</title>
        <authorList>
            <person name="Jeong J.-H."/>
            <person name="Song I."/>
            <person name="Kim S."/>
            <person name="Choi T."/>
            <person name="Kim D."/>
            <person name="Ryu S."/>
            <person name="Kim W."/>
        </authorList>
    </citation>
    <scope>NUCLEOTIDE SEQUENCE [LARGE SCALE GENOMIC DNA]</scope>
    <source>
        <tissue evidence="2">Muscle</tissue>
    </source>
</reference>
<organism evidence="2 3">
    <name type="scientific">Portunus trituberculatus</name>
    <name type="common">Swimming crab</name>
    <name type="synonym">Neptunus trituberculatus</name>
    <dbReference type="NCBI Taxonomy" id="210409"/>
    <lineage>
        <taxon>Eukaryota</taxon>
        <taxon>Metazoa</taxon>
        <taxon>Ecdysozoa</taxon>
        <taxon>Arthropoda</taxon>
        <taxon>Crustacea</taxon>
        <taxon>Multicrustacea</taxon>
        <taxon>Malacostraca</taxon>
        <taxon>Eumalacostraca</taxon>
        <taxon>Eucarida</taxon>
        <taxon>Decapoda</taxon>
        <taxon>Pleocyemata</taxon>
        <taxon>Brachyura</taxon>
        <taxon>Eubrachyura</taxon>
        <taxon>Portunoidea</taxon>
        <taxon>Portunidae</taxon>
        <taxon>Portuninae</taxon>
        <taxon>Portunus</taxon>
    </lineage>
</organism>
<dbReference type="Proteomes" id="UP000324222">
    <property type="component" value="Unassembled WGS sequence"/>
</dbReference>
<gene>
    <name evidence="2" type="ORF">E2C01_002467</name>
</gene>
<protein>
    <submittedName>
        <fullName evidence="2">Uncharacterized protein</fullName>
    </submittedName>
</protein>
<comment type="caution">
    <text evidence="2">The sequence shown here is derived from an EMBL/GenBank/DDBJ whole genome shotgun (WGS) entry which is preliminary data.</text>
</comment>
<dbReference type="EMBL" id="VSRR010000089">
    <property type="protein sequence ID" value="MPC09850.1"/>
    <property type="molecule type" value="Genomic_DNA"/>
</dbReference>